<evidence type="ECO:0000256" key="4">
    <source>
        <dbReference type="ARBA" id="ARBA00023235"/>
    </source>
</evidence>
<dbReference type="UniPathway" id="UPA00541">
    <property type="reaction ID" value="UER00601"/>
</dbReference>
<dbReference type="GO" id="GO:0005737">
    <property type="term" value="C:cytoplasm"/>
    <property type="evidence" value="ECO:0007669"/>
    <property type="project" value="UniProtKB-SubCell"/>
</dbReference>
<keyword evidence="7" id="KW-0456">Lyase</keyword>
<dbReference type="NCBIfam" id="TIGR02624">
    <property type="entry name" value="rhamnu_1P_ald"/>
    <property type="match status" value="1"/>
</dbReference>
<evidence type="ECO:0000313" key="11">
    <source>
        <dbReference type="EMBL" id="EUJ35965.1"/>
    </source>
</evidence>
<keyword evidence="7" id="KW-0862">Zinc</keyword>
<dbReference type="NCBIfam" id="NF002963">
    <property type="entry name" value="PRK03634.1"/>
    <property type="match status" value="1"/>
</dbReference>
<dbReference type="Pfam" id="PF06134">
    <property type="entry name" value="RhaA"/>
    <property type="match status" value="1"/>
</dbReference>
<dbReference type="Gene3D" id="3.20.20.150">
    <property type="entry name" value="Divalent-metal-dependent TIM barrel enzymes"/>
    <property type="match status" value="1"/>
</dbReference>
<comment type="similarity">
    <text evidence="7">Belongs to the aldolase class II family. RhaD subfamily.</text>
</comment>
<dbReference type="PANTHER" id="PTHR30268:SF0">
    <property type="entry name" value="L-RHAMNOSE ISOMERASE"/>
    <property type="match status" value="1"/>
</dbReference>
<keyword evidence="4 6" id="KW-0413">Isomerase</keyword>
<comment type="function">
    <text evidence="6">Catalyzes the interconversion of L-rhamnose and L-rhamnulose.</text>
</comment>
<evidence type="ECO:0000256" key="3">
    <source>
        <dbReference type="ARBA" id="ARBA00023211"/>
    </source>
</evidence>
<comment type="pathway">
    <text evidence="6">Carbohydrate degradation; L-rhamnose degradation; glycerone phosphate from L-rhamnose: step 1/3.</text>
</comment>
<keyword evidence="12" id="KW-1185">Reference proteome</keyword>
<dbReference type="InterPro" id="IPR009308">
    <property type="entry name" value="Rhamnose_isomerase"/>
</dbReference>
<dbReference type="NCBIfam" id="NF002203">
    <property type="entry name" value="PRK01076.1"/>
    <property type="match status" value="1"/>
</dbReference>
<dbReference type="EC" id="4.1.2.19" evidence="7 9"/>
<feature type="binding site" evidence="7">
    <location>
        <position position="560"/>
    </location>
    <ligand>
        <name>Zn(2+)</name>
        <dbReference type="ChEBI" id="CHEBI:29105"/>
    </ligand>
</feature>
<dbReference type="GO" id="GO:0008994">
    <property type="term" value="F:rhamnulose-1-phosphate aldolase activity"/>
    <property type="evidence" value="ECO:0007669"/>
    <property type="project" value="UniProtKB-UniRule"/>
</dbReference>
<reference evidence="11 12" key="1">
    <citation type="submission" date="2012-12" db="EMBL/GenBank/DDBJ databases">
        <title>Novel taxa of Listeriaceae from agricultural environments in the United States.</title>
        <authorList>
            <person name="den Bakker H.C."/>
            <person name="Allred A."/>
            <person name="Warchocki S."/>
            <person name="Wright E.M."/>
            <person name="Burrell A."/>
            <person name="Nightingale K.K."/>
            <person name="Kephart D."/>
            <person name="Wiedmann M."/>
        </authorList>
    </citation>
    <scope>NUCLEOTIDE SEQUENCE [LARGE SCALE GENOMIC DNA]</scope>
    <source>
        <strain evidence="11 12">FSL F6-1037</strain>
    </source>
</reference>
<evidence type="ECO:0000256" key="7">
    <source>
        <dbReference type="HAMAP-Rule" id="MF_00770"/>
    </source>
</evidence>
<evidence type="ECO:0000256" key="8">
    <source>
        <dbReference type="NCBIfam" id="TIGR01748"/>
    </source>
</evidence>
<proteinExistence type="inferred from homology"/>
<dbReference type="SUPFAM" id="SSF53639">
    <property type="entry name" value="AraD/HMP-PK domain-like"/>
    <property type="match status" value="1"/>
</dbReference>
<name>W7CG66_9LIST</name>
<dbReference type="GO" id="GO:0008740">
    <property type="term" value="F:L-rhamnose isomerase activity"/>
    <property type="evidence" value="ECO:0007669"/>
    <property type="project" value="UniProtKB-UniRule"/>
</dbReference>
<comment type="function">
    <text evidence="7">Catalyzes the reversible cleavage of L-rhamnulose-1-phosphate to dihydroxyacetone phosphate (DHAP) and L-lactaldehyde.</text>
</comment>
<accession>W7CG66</accession>
<comment type="catalytic activity">
    <reaction evidence="6">
        <text>L-rhamnopyranose = L-rhamnulose</text>
        <dbReference type="Rhea" id="RHEA:23160"/>
        <dbReference type="ChEBI" id="CHEBI:17897"/>
        <dbReference type="ChEBI" id="CHEBI:62346"/>
        <dbReference type="EC" id="5.3.1.14"/>
    </reaction>
</comment>
<feature type="binding site" evidence="6">
    <location>
        <position position="295"/>
    </location>
    <ligand>
        <name>Mn(2+)</name>
        <dbReference type="ChEBI" id="CHEBI:29035"/>
    </ligand>
</feature>
<keyword evidence="5 6" id="KW-0684">Rhamnose metabolism</keyword>
<evidence type="ECO:0000313" key="12">
    <source>
        <dbReference type="Proteomes" id="UP000019243"/>
    </source>
</evidence>
<comment type="cofactor">
    <cofactor evidence="6">
        <name>Mn(2+)</name>
        <dbReference type="ChEBI" id="CHEBI:29035"/>
    </cofactor>
    <text evidence="6">Binds 1 Mn(2+) ion per subunit.</text>
</comment>
<dbReference type="SMART" id="SM01007">
    <property type="entry name" value="Aldolase_II"/>
    <property type="match status" value="1"/>
</dbReference>
<dbReference type="InterPro" id="IPR001303">
    <property type="entry name" value="Aldolase_II/adducin_N"/>
</dbReference>
<dbReference type="HAMAP" id="MF_00770">
    <property type="entry name" value="RhaD"/>
    <property type="match status" value="1"/>
</dbReference>
<evidence type="ECO:0000256" key="2">
    <source>
        <dbReference type="ARBA" id="ARBA00022723"/>
    </source>
</evidence>
<gene>
    <name evidence="6" type="primary">rhaA</name>
    <name evidence="7" type="synonym">rhaD</name>
    <name evidence="11" type="ORF">BCAMP_11240</name>
</gene>
<dbReference type="SUPFAM" id="SSF51658">
    <property type="entry name" value="Xylose isomerase-like"/>
    <property type="match status" value="1"/>
</dbReference>
<dbReference type="InterPro" id="IPR050337">
    <property type="entry name" value="L-rhamnose_isomerase"/>
</dbReference>
<dbReference type="GO" id="GO:0019324">
    <property type="term" value="P:L-lyxose metabolic process"/>
    <property type="evidence" value="ECO:0007669"/>
    <property type="project" value="TreeGrafter"/>
</dbReference>
<comment type="similarity">
    <text evidence="6">Belongs to the rhamnose isomerase family.</text>
</comment>
<dbReference type="EC" id="5.3.1.14" evidence="6 8"/>
<comment type="catalytic activity">
    <reaction evidence="7">
        <text>L-rhamnulose 1-phosphate = (S)-lactaldehyde + dihydroxyacetone phosphate</text>
        <dbReference type="Rhea" id="RHEA:19689"/>
        <dbReference type="ChEBI" id="CHEBI:18041"/>
        <dbReference type="ChEBI" id="CHEBI:57642"/>
        <dbReference type="ChEBI" id="CHEBI:58313"/>
        <dbReference type="EC" id="4.1.2.19"/>
    </reaction>
</comment>
<evidence type="ECO:0000256" key="1">
    <source>
        <dbReference type="ARBA" id="ARBA00022490"/>
    </source>
</evidence>
<dbReference type="NCBIfam" id="TIGR01748">
    <property type="entry name" value="rhaA"/>
    <property type="match status" value="1"/>
</dbReference>
<dbReference type="AlphaFoldDB" id="W7CG66"/>
<comment type="pathway">
    <text evidence="7">Carbohydrate degradation; L-rhamnose degradation; glycerone phosphate from L-rhamnose: step 3/3.</text>
</comment>
<feature type="binding site" evidence="7">
    <location>
        <position position="631"/>
    </location>
    <ligand>
        <name>Zn(2+)</name>
        <dbReference type="ChEBI" id="CHEBI:29105"/>
    </ligand>
</feature>
<comment type="caution">
    <text evidence="11">The sequence shown here is derived from an EMBL/GenBank/DDBJ whole genome shotgun (WGS) entry which is preliminary data.</text>
</comment>
<protein>
    <recommendedName>
        <fullName evidence="6 7">Multifunctional fusion protein</fullName>
    </recommendedName>
    <domain>
        <recommendedName>
            <fullName evidence="6 8">L-rhamnose isomerase</fullName>
            <ecNumber evidence="6 8">5.3.1.14</ecNumber>
        </recommendedName>
    </domain>
    <domain>
        <recommendedName>
            <fullName evidence="7 9">Rhamnulose-1-phosphate aldolase</fullName>
            <ecNumber evidence="7 9">4.1.2.19</ecNumber>
        </recommendedName>
    </domain>
</protein>
<dbReference type="Pfam" id="PF00596">
    <property type="entry name" value="Aldolase_II"/>
    <property type="match status" value="1"/>
</dbReference>
<dbReference type="InterPro" id="IPR013447">
    <property type="entry name" value="Rhamnulose-1-P_Aldolase"/>
</dbReference>
<organism evidence="11 12">
    <name type="scientific">Brochothrix campestris FSL F6-1037</name>
    <dbReference type="NCBI Taxonomy" id="1265861"/>
    <lineage>
        <taxon>Bacteria</taxon>
        <taxon>Bacillati</taxon>
        <taxon>Bacillota</taxon>
        <taxon>Bacilli</taxon>
        <taxon>Bacillales</taxon>
        <taxon>Listeriaceae</taxon>
        <taxon>Brochothrix</taxon>
    </lineage>
</organism>
<keyword evidence="2 6" id="KW-0479">Metal-binding</keyword>
<keyword evidence="3 6" id="KW-0464">Manganese</keyword>
<dbReference type="Proteomes" id="UP000019243">
    <property type="component" value="Unassembled WGS sequence"/>
</dbReference>
<keyword evidence="1 6" id="KW-0963">Cytoplasm</keyword>
<evidence type="ECO:0000256" key="6">
    <source>
        <dbReference type="HAMAP-Rule" id="MF_00541"/>
    </source>
</evidence>
<feature type="domain" description="Class II aldolase/adducin N-terminal" evidence="10">
    <location>
        <begin position="432"/>
        <end position="658"/>
    </location>
</feature>
<sequence length="694" mass="77188">MTNITTQYNEAKAQYATLGIDTDEVLRKIAQVKISMHCWQGDDVRGFLNPDGELTGGIAVSGNYLGAAHTPDQLRADLEQAYALIPGKHKLNLHAMYADTTEQVDLNTLEPRHFSKWVDWAKAQGIGLDFNPTFFSHANSADGFTLASPDDSIRQFWIEHGKASRKIANYFGEELGQVCVNNFWVPDGYKDTPIDRLSPRQRLMESLDEIFETSYDTAHTLDAVESKVFGLGAEAYTVGSHEFYMGYGLTRDKLICMDAGHFHPTEVISDKLSALSLYSSGILLHVSRPVRWDSDHVVVMDDELQAIGRELVRNDLLQKTYIGLDFFDATINRVAAWVIGTRNAIKAVLKAMLEPTDYLKTIEREGNYTERLALVEELKDFPFGSVWNYYCQEQGVPVGLDWLTAVKAYEKKCISKTLGGALMTIINAHFVKEMMATTANMYRLGWDERNGGNISYLLTEAEVAQYLTLTTVVRTLPLAFDATALAGRYFIVTGSGKYFKNVAFEPEKSLGVIRIATDGAAVEVLWGFVDGGVPTSELPSHLMSHIKRLEVDPNNRIVMHCHATHLLAMTYTHDLAERALTRTLWQMCTECIVVFPDGVGVIEWLVPGTTVIGEQTSAKMQKSRLVVWPHHGIYGCGKDMDEVFGLIETAEKAAQVYTYVQAQGGVKQTITDAQLQALADAFKVTPVAGYLKGV</sequence>
<feature type="active site" evidence="7">
    <location>
        <position position="537"/>
    </location>
</feature>
<dbReference type="STRING" id="1265861.BCAMP_11240"/>
<evidence type="ECO:0000256" key="5">
    <source>
        <dbReference type="ARBA" id="ARBA00023308"/>
    </source>
</evidence>
<dbReference type="PANTHER" id="PTHR30268">
    <property type="entry name" value="L-RHAMNOSE ISOMERASE"/>
    <property type="match status" value="1"/>
</dbReference>
<feature type="binding site" evidence="6">
    <location>
        <position position="261"/>
    </location>
    <ligand>
        <name>Mn(2+)</name>
        <dbReference type="ChEBI" id="CHEBI:29035"/>
    </ligand>
</feature>
<dbReference type="InterPro" id="IPR036237">
    <property type="entry name" value="Xyl_isomerase-like_sf"/>
</dbReference>
<dbReference type="HAMAP" id="MF_00541">
    <property type="entry name" value="RhaA"/>
    <property type="match status" value="1"/>
</dbReference>
<dbReference type="GO" id="GO:0030145">
    <property type="term" value="F:manganese ion binding"/>
    <property type="evidence" value="ECO:0007669"/>
    <property type="project" value="UniProtKB-UniRule"/>
</dbReference>
<comment type="subcellular location">
    <subcellularLocation>
        <location evidence="6">Cytoplasm</location>
    </subcellularLocation>
</comment>
<feature type="binding site" evidence="6">
    <location>
        <position position="293"/>
    </location>
    <ligand>
        <name>Mn(2+)</name>
        <dbReference type="ChEBI" id="CHEBI:29035"/>
    </ligand>
</feature>
<comment type="cofactor">
    <cofactor evidence="7">
        <name>Zn(2+)</name>
        <dbReference type="ChEBI" id="CHEBI:29105"/>
    </cofactor>
    <text evidence="7">Binds 1 zinc ion per subunit.</text>
</comment>
<dbReference type="PATRIC" id="fig|1265861.3.peg.2211"/>
<dbReference type="Gene3D" id="3.40.225.10">
    <property type="entry name" value="Class II aldolase/adducin N-terminal domain"/>
    <property type="match status" value="1"/>
</dbReference>
<evidence type="ECO:0000259" key="10">
    <source>
        <dbReference type="SMART" id="SM01007"/>
    </source>
</evidence>
<dbReference type="OrthoDB" id="9766697at2"/>
<dbReference type="EMBL" id="AODH01000050">
    <property type="protein sequence ID" value="EUJ35965.1"/>
    <property type="molecule type" value="Genomic_DNA"/>
</dbReference>
<dbReference type="GO" id="GO:0019301">
    <property type="term" value="P:rhamnose catabolic process"/>
    <property type="evidence" value="ECO:0007669"/>
    <property type="project" value="UniProtKB-UniRule"/>
</dbReference>
<evidence type="ECO:0000256" key="9">
    <source>
        <dbReference type="NCBIfam" id="TIGR02624"/>
    </source>
</evidence>
<feature type="binding site" evidence="7">
    <location>
        <position position="562"/>
    </location>
    <ligand>
        <name>Zn(2+)</name>
        <dbReference type="ChEBI" id="CHEBI:29105"/>
    </ligand>
</feature>
<dbReference type="InterPro" id="IPR036409">
    <property type="entry name" value="Aldolase_II/adducin_N_sf"/>
</dbReference>